<feature type="transmembrane region" description="Helical" evidence="6">
    <location>
        <begin position="351"/>
        <end position="370"/>
    </location>
</feature>
<feature type="transmembrane region" description="Helical" evidence="6">
    <location>
        <begin position="166"/>
        <end position="186"/>
    </location>
</feature>
<dbReference type="PANTHER" id="PTHR23513">
    <property type="entry name" value="INTEGRAL MEMBRANE EFFLUX PROTEIN-RELATED"/>
    <property type="match status" value="1"/>
</dbReference>
<dbReference type="PANTHER" id="PTHR23513:SF6">
    <property type="entry name" value="MAJOR FACILITATOR SUPERFAMILY ASSOCIATED DOMAIN-CONTAINING PROTEIN"/>
    <property type="match status" value="1"/>
</dbReference>
<evidence type="ECO:0000313" key="7">
    <source>
        <dbReference type="EMBL" id="MFD1736933.1"/>
    </source>
</evidence>
<feature type="transmembrane region" description="Helical" evidence="6">
    <location>
        <begin position="12"/>
        <end position="36"/>
    </location>
</feature>
<feature type="transmembrane region" description="Helical" evidence="6">
    <location>
        <begin position="382"/>
        <end position="403"/>
    </location>
</feature>
<comment type="caution">
    <text evidence="7">The sequence shown here is derived from an EMBL/GenBank/DDBJ whole genome shotgun (WGS) entry which is preliminary data.</text>
</comment>
<dbReference type="InterPro" id="IPR011701">
    <property type="entry name" value="MFS"/>
</dbReference>
<dbReference type="Gene3D" id="1.20.1250.20">
    <property type="entry name" value="MFS general substrate transporter like domains"/>
    <property type="match status" value="1"/>
</dbReference>
<feature type="transmembrane region" description="Helical" evidence="6">
    <location>
        <begin position="317"/>
        <end position="339"/>
    </location>
</feature>
<feature type="transmembrane region" description="Helical" evidence="6">
    <location>
        <begin position="42"/>
        <end position="62"/>
    </location>
</feature>
<name>A0ABW4LS81_9BACI</name>
<dbReference type="InterPro" id="IPR036259">
    <property type="entry name" value="MFS_trans_sf"/>
</dbReference>
<sequence length="427" mass="47513">MFKLFKNRDFLCLFSGRFITNLGDSIYSVAAMWLVYELTKSSFYTGIAGALILLPSIFEFLVGPLVDRWKLKSILVNTQISQALLISIIPIGYFLDFLNVWLVIVVMFLVTCIEQFVYPAQNAALPKILDKEELVAGNSLMTFAYQGTDLVFIGLSGLIISLIGVINVYIIDVFTFLAATIIFRLIKFQTNTQDERDNTELGTEKIIKNSFKSYLSELNEGKNYVINSIIPKILIPITVVNFIFGMITAIMPEHSFNVGGELYYGYFLAIMSVAMLLGTLLANLFSEKPLGIMTISSFFLASVFWFGSFLIKTPVLSLMLFGLAFIPISLINVLIVSTLQGIIPENLLGRVFAWYSSIAALFVPLGSFVGGVASSMTEVANIYGLGGLGLLIISLYWMFYPLLRRIPSPTKINPKEYGFHTGKDLQA</sequence>
<gene>
    <name evidence="7" type="ORF">ACFSCX_10200</name>
</gene>
<evidence type="ECO:0000256" key="1">
    <source>
        <dbReference type="ARBA" id="ARBA00004651"/>
    </source>
</evidence>
<keyword evidence="2" id="KW-1003">Cell membrane</keyword>
<keyword evidence="5 6" id="KW-0472">Membrane</keyword>
<protein>
    <submittedName>
        <fullName evidence="7">MFS transporter</fullName>
    </submittedName>
</protein>
<evidence type="ECO:0000256" key="5">
    <source>
        <dbReference type="ARBA" id="ARBA00023136"/>
    </source>
</evidence>
<evidence type="ECO:0000313" key="8">
    <source>
        <dbReference type="Proteomes" id="UP001597214"/>
    </source>
</evidence>
<evidence type="ECO:0000256" key="2">
    <source>
        <dbReference type="ARBA" id="ARBA00022475"/>
    </source>
</evidence>
<evidence type="ECO:0000256" key="4">
    <source>
        <dbReference type="ARBA" id="ARBA00022989"/>
    </source>
</evidence>
<organism evidence="7 8">
    <name type="scientific">Bacillus salitolerans</name>
    <dbReference type="NCBI Taxonomy" id="1437434"/>
    <lineage>
        <taxon>Bacteria</taxon>
        <taxon>Bacillati</taxon>
        <taxon>Bacillota</taxon>
        <taxon>Bacilli</taxon>
        <taxon>Bacillales</taxon>
        <taxon>Bacillaceae</taxon>
        <taxon>Bacillus</taxon>
    </lineage>
</organism>
<feature type="transmembrane region" description="Helical" evidence="6">
    <location>
        <begin position="292"/>
        <end position="311"/>
    </location>
</feature>
<dbReference type="CDD" id="cd06173">
    <property type="entry name" value="MFS_MefA_like"/>
    <property type="match status" value="1"/>
</dbReference>
<keyword evidence="3 6" id="KW-0812">Transmembrane</keyword>
<dbReference type="RefSeq" id="WP_377928122.1">
    <property type="nucleotide sequence ID" value="NZ_JBHUEM010000014.1"/>
</dbReference>
<keyword evidence="8" id="KW-1185">Reference proteome</keyword>
<reference evidence="8" key="1">
    <citation type="journal article" date="2019" name="Int. J. Syst. Evol. Microbiol.">
        <title>The Global Catalogue of Microorganisms (GCM) 10K type strain sequencing project: providing services to taxonomists for standard genome sequencing and annotation.</title>
        <authorList>
            <consortium name="The Broad Institute Genomics Platform"/>
            <consortium name="The Broad Institute Genome Sequencing Center for Infectious Disease"/>
            <person name="Wu L."/>
            <person name="Ma J."/>
        </authorList>
    </citation>
    <scope>NUCLEOTIDE SEQUENCE [LARGE SCALE GENOMIC DNA]</scope>
    <source>
        <strain evidence="8">CCUG 49339</strain>
    </source>
</reference>
<dbReference type="Proteomes" id="UP001597214">
    <property type="component" value="Unassembled WGS sequence"/>
</dbReference>
<dbReference type="SUPFAM" id="SSF103473">
    <property type="entry name" value="MFS general substrate transporter"/>
    <property type="match status" value="1"/>
</dbReference>
<accession>A0ABW4LS81</accession>
<dbReference type="EMBL" id="JBHUEM010000014">
    <property type="protein sequence ID" value="MFD1736933.1"/>
    <property type="molecule type" value="Genomic_DNA"/>
</dbReference>
<evidence type="ECO:0000256" key="3">
    <source>
        <dbReference type="ARBA" id="ARBA00022692"/>
    </source>
</evidence>
<feature type="transmembrane region" description="Helical" evidence="6">
    <location>
        <begin position="74"/>
        <end position="94"/>
    </location>
</feature>
<feature type="transmembrane region" description="Helical" evidence="6">
    <location>
        <begin position="263"/>
        <end position="285"/>
    </location>
</feature>
<comment type="subcellular location">
    <subcellularLocation>
        <location evidence="1">Cell membrane</location>
        <topology evidence="1">Multi-pass membrane protein</topology>
    </subcellularLocation>
</comment>
<keyword evidence="4 6" id="KW-1133">Transmembrane helix</keyword>
<evidence type="ECO:0000256" key="6">
    <source>
        <dbReference type="SAM" id="Phobius"/>
    </source>
</evidence>
<dbReference type="Pfam" id="PF07690">
    <property type="entry name" value="MFS_1"/>
    <property type="match status" value="1"/>
</dbReference>
<proteinExistence type="predicted"/>
<feature type="transmembrane region" description="Helical" evidence="6">
    <location>
        <begin position="233"/>
        <end position="251"/>
    </location>
</feature>